<dbReference type="InterPro" id="IPR037069">
    <property type="entry name" value="AcylCoA_DH/ox_N_sf"/>
</dbReference>
<dbReference type="InterPro" id="IPR009100">
    <property type="entry name" value="AcylCoA_DH/oxidase_NM_dom_sf"/>
</dbReference>
<dbReference type="GO" id="GO:0006635">
    <property type="term" value="P:fatty acid beta-oxidation"/>
    <property type="evidence" value="ECO:0007669"/>
    <property type="project" value="InterPro"/>
</dbReference>
<dbReference type="Pfam" id="PF02770">
    <property type="entry name" value="Acyl-CoA_dh_M"/>
    <property type="match status" value="1"/>
</dbReference>
<feature type="region of interest" description="Disordered" evidence="6">
    <location>
        <begin position="1"/>
        <end position="43"/>
    </location>
</feature>
<keyword evidence="5" id="KW-0560">Oxidoreductase</keyword>
<evidence type="ECO:0000256" key="4">
    <source>
        <dbReference type="ARBA" id="ARBA00022827"/>
    </source>
</evidence>
<keyword evidence="4 5" id="KW-0274">FAD</keyword>
<dbReference type="Pfam" id="PF02771">
    <property type="entry name" value="Acyl-CoA_dh_N"/>
    <property type="match status" value="1"/>
</dbReference>
<comment type="cofactor">
    <cofactor evidence="1 5">
        <name>FAD</name>
        <dbReference type="ChEBI" id="CHEBI:57692"/>
    </cofactor>
</comment>
<evidence type="ECO:0000259" key="8">
    <source>
        <dbReference type="Pfam" id="PF02770"/>
    </source>
</evidence>
<sequence>MTLTAASAQAHQPTPGGTSGEAKVAREGASSGPAMRGMAPGAAAKPDTLALPELDVLGLADRLPAEERERLLQIREHLQSVVRPAVIEYWNQEEFAFDLLPGLAELGLGRLQVDGTSRLFKGLVYAEVTRADVSLSALVGIHNELIVGMIHELGSDAQRQEWLPRLERFEAIGAFALTEPEHGSDIAGGLETTAERDGEEWVITGAKRWIGAGTIADVALVWARDTADGEVKGFLVETDRPGYRATKIRNKTGLRIMQNADIELDAVRIPSENLLPGATDFSQANELLKDSRAWVGWQGAGIQLAAFEIARDYALTRQQFGRPLAKFQLIQDGLAEMLGNASASLAMMGEIARLQERGELEMTQAAMVKATTTRLARSTVAIARNALGGNGICSEFEAAKVFNDAEVLYTYEGTYQINQLIVGRAVTGMGAFV</sequence>
<keyword evidence="11" id="KW-1185">Reference proteome</keyword>
<comment type="similarity">
    <text evidence="2 5">Belongs to the acyl-CoA dehydrogenase family.</text>
</comment>
<feature type="domain" description="Acyl-CoA dehydrogenase/oxidase N-terminal" evidence="9">
    <location>
        <begin position="66"/>
        <end position="166"/>
    </location>
</feature>
<gene>
    <name evidence="10" type="ORF">SAMN04487966_11015</name>
</gene>
<protein>
    <submittedName>
        <fullName evidence="10">Glutaryl-CoA dehydrogenase</fullName>
    </submittedName>
</protein>
<feature type="domain" description="Acyl-CoA dehydrogenase/oxidase C-terminal" evidence="7">
    <location>
        <begin position="281"/>
        <end position="426"/>
    </location>
</feature>
<dbReference type="Gene3D" id="1.20.140.10">
    <property type="entry name" value="Butyryl-CoA Dehydrogenase, subunit A, domain 3"/>
    <property type="match status" value="1"/>
</dbReference>
<feature type="domain" description="Acyl-CoA oxidase/dehydrogenase middle" evidence="8">
    <location>
        <begin position="174"/>
        <end position="267"/>
    </location>
</feature>
<dbReference type="InterPro" id="IPR013786">
    <property type="entry name" value="AcylCoA_DH/ox_N"/>
</dbReference>
<dbReference type="Proteomes" id="UP000198881">
    <property type="component" value="Unassembled WGS sequence"/>
</dbReference>
<dbReference type="InterPro" id="IPR009075">
    <property type="entry name" value="AcylCo_DH/oxidase_C"/>
</dbReference>
<evidence type="ECO:0000256" key="1">
    <source>
        <dbReference type="ARBA" id="ARBA00001974"/>
    </source>
</evidence>
<evidence type="ECO:0000256" key="6">
    <source>
        <dbReference type="SAM" id="MobiDB-lite"/>
    </source>
</evidence>
<evidence type="ECO:0000259" key="7">
    <source>
        <dbReference type="Pfam" id="PF00441"/>
    </source>
</evidence>
<evidence type="ECO:0000313" key="11">
    <source>
        <dbReference type="Proteomes" id="UP000198881"/>
    </source>
</evidence>
<dbReference type="PANTHER" id="PTHR43188">
    <property type="entry name" value="ACYL-COENZYME A OXIDASE"/>
    <property type="match status" value="1"/>
</dbReference>
<feature type="compositionally biased region" description="Low complexity" evidence="6">
    <location>
        <begin position="32"/>
        <end position="43"/>
    </location>
</feature>
<evidence type="ECO:0000256" key="5">
    <source>
        <dbReference type="RuleBase" id="RU362125"/>
    </source>
</evidence>
<evidence type="ECO:0000256" key="2">
    <source>
        <dbReference type="ARBA" id="ARBA00009347"/>
    </source>
</evidence>
<dbReference type="InterPro" id="IPR036250">
    <property type="entry name" value="AcylCo_DH-like_C"/>
</dbReference>
<feature type="compositionally biased region" description="Polar residues" evidence="6">
    <location>
        <begin position="1"/>
        <end position="16"/>
    </location>
</feature>
<dbReference type="SUPFAM" id="SSF56645">
    <property type="entry name" value="Acyl-CoA dehydrogenase NM domain-like"/>
    <property type="match status" value="1"/>
</dbReference>
<dbReference type="InterPro" id="IPR006091">
    <property type="entry name" value="Acyl-CoA_Oxase/DH_mid-dom"/>
</dbReference>
<dbReference type="AlphaFoldDB" id="A0A1I7MQJ9"/>
<reference evidence="10 11" key="1">
    <citation type="submission" date="2016-10" db="EMBL/GenBank/DDBJ databases">
        <authorList>
            <person name="de Groot N.N."/>
        </authorList>
    </citation>
    <scope>NUCLEOTIDE SEQUENCE [LARGE SCALE GENOMIC DNA]</scope>
    <source>
        <strain evidence="10 11">CGMCC 1.7054</strain>
    </source>
</reference>
<dbReference type="GO" id="GO:0050660">
    <property type="term" value="F:flavin adenine dinucleotide binding"/>
    <property type="evidence" value="ECO:0007669"/>
    <property type="project" value="InterPro"/>
</dbReference>
<dbReference type="Gene3D" id="1.10.540.10">
    <property type="entry name" value="Acyl-CoA dehydrogenase/oxidase, N-terminal domain"/>
    <property type="match status" value="1"/>
</dbReference>
<name>A0A1I7MQJ9_9MICC</name>
<dbReference type="Gene3D" id="2.40.110.10">
    <property type="entry name" value="Butyryl-CoA Dehydrogenase, subunit A, domain 2"/>
    <property type="match status" value="1"/>
</dbReference>
<keyword evidence="3 5" id="KW-0285">Flavoprotein</keyword>
<evidence type="ECO:0000313" key="10">
    <source>
        <dbReference type="EMBL" id="SFV24171.1"/>
    </source>
</evidence>
<evidence type="ECO:0000259" key="9">
    <source>
        <dbReference type="Pfam" id="PF02771"/>
    </source>
</evidence>
<dbReference type="PANTHER" id="PTHR43188:SF1">
    <property type="entry name" value="ACYL-COA DEHYDROGENASE"/>
    <property type="match status" value="1"/>
</dbReference>
<dbReference type="SUPFAM" id="SSF47203">
    <property type="entry name" value="Acyl-CoA dehydrogenase C-terminal domain-like"/>
    <property type="match status" value="1"/>
</dbReference>
<evidence type="ECO:0000256" key="3">
    <source>
        <dbReference type="ARBA" id="ARBA00022630"/>
    </source>
</evidence>
<dbReference type="STRING" id="574650.SAMN04487966_11015"/>
<dbReference type="GO" id="GO:0003995">
    <property type="term" value="F:acyl-CoA dehydrogenase activity"/>
    <property type="evidence" value="ECO:0007669"/>
    <property type="project" value="InterPro"/>
</dbReference>
<dbReference type="InterPro" id="IPR045008">
    <property type="entry name" value="ACX4-like"/>
</dbReference>
<dbReference type="Pfam" id="PF00441">
    <property type="entry name" value="Acyl-CoA_dh_1"/>
    <property type="match status" value="1"/>
</dbReference>
<dbReference type="EMBL" id="FPCG01000010">
    <property type="protein sequence ID" value="SFV24171.1"/>
    <property type="molecule type" value="Genomic_DNA"/>
</dbReference>
<proteinExistence type="inferred from homology"/>
<accession>A0A1I7MQJ9</accession>
<dbReference type="InterPro" id="IPR046373">
    <property type="entry name" value="Acyl-CoA_Oxase/DH_mid-dom_sf"/>
</dbReference>
<organism evidence="10 11">
    <name type="scientific">Micrococcus terreus</name>
    <dbReference type="NCBI Taxonomy" id="574650"/>
    <lineage>
        <taxon>Bacteria</taxon>
        <taxon>Bacillati</taxon>
        <taxon>Actinomycetota</taxon>
        <taxon>Actinomycetes</taxon>
        <taxon>Micrococcales</taxon>
        <taxon>Micrococcaceae</taxon>
        <taxon>Micrococcus</taxon>
    </lineage>
</organism>